<evidence type="ECO:0000313" key="2">
    <source>
        <dbReference type="Proteomes" id="UP000753908"/>
    </source>
</evidence>
<evidence type="ECO:0000313" key="1">
    <source>
        <dbReference type="EMBL" id="MBW4547996.1"/>
    </source>
</evidence>
<proteinExistence type="predicted"/>
<accession>A0A951UDS4</accession>
<gene>
    <name evidence="1" type="ORF">KME25_26690</name>
</gene>
<reference evidence="1" key="2">
    <citation type="journal article" date="2022" name="Microbiol. Resour. Announc.">
        <title>Metagenome Sequencing to Explore Phylogenomics of Terrestrial Cyanobacteria.</title>
        <authorList>
            <person name="Ward R.D."/>
            <person name="Stajich J.E."/>
            <person name="Johansen J.R."/>
            <person name="Huntemann M."/>
            <person name="Clum A."/>
            <person name="Foster B."/>
            <person name="Foster B."/>
            <person name="Roux S."/>
            <person name="Palaniappan K."/>
            <person name="Varghese N."/>
            <person name="Mukherjee S."/>
            <person name="Reddy T.B.K."/>
            <person name="Daum C."/>
            <person name="Copeland A."/>
            <person name="Chen I.A."/>
            <person name="Ivanova N.N."/>
            <person name="Kyrpides N.C."/>
            <person name="Shapiro N."/>
            <person name="Eloe-Fadrosh E.A."/>
            <person name="Pietrasiak N."/>
        </authorList>
    </citation>
    <scope>NUCLEOTIDE SEQUENCE</scope>
    <source>
        <strain evidence="1">CPER-KK1</strain>
    </source>
</reference>
<organism evidence="1 2">
    <name type="scientific">Symplocastrum torsivum CPER-KK1</name>
    <dbReference type="NCBI Taxonomy" id="450513"/>
    <lineage>
        <taxon>Bacteria</taxon>
        <taxon>Bacillati</taxon>
        <taxon>Cyanobacteriota</taxon>
        <taxon>Cyanophyceae</taxon>
        <taxon>Oscillatoriophycideae</taxon>
        <taxon>Oscillatoriales</taxon>
        <taxon>Microcoleaceae</taxon>
        <taxon>Symplocastrum</taxon>
    </lineage>
</organism>
<sequence length="94" mass="10905">MTNLRQFQVNGSCQKEVQVFLDTVKAIQPTVEWGWNTLEPGCENNPEEVQGFGYTNLPRKHLSRLADFLELQLVYVSENLQPETVRTLQLIERK</sequence>
<protein>
    <submittedName>
        <fullName evidence="1">Uncharacterized protein</fullName>
    </submittedName>
</protein>
<dbReference type="AlphaFoldDB" id="A0A951UDS4"/>
<comment type="caution">
    <text evidence="1">The sequence shown here is derived from an EMBL/GenBank/DDBJ whole genome shotgun (WGS) entry which is preliminary data.</text>
</comment>
<dbReference type="EMBL" id="JAHHIF010000053">
    <property type="protein sequence ID" value="MBW4547996.1"/>
    <property type="molecule type" value="Genomic_DNA"/>
</dbReference>
<reference evidence="1" key="1">
    <citation type="submission" date="2021-05" db="EMBL/GenBank/DDBJ databases">
        <authorList>
            <person name="Pietrasiak N."/>
            <person name="Ward R."/>
            <person name="Stajich J.E."/>
            <person name="Kurbessoian T."/>
        </authorList>
    </citation>
    <scope>NUCLEOTIDE SEQUENCE</scope>
    <source>
        <strain evidence="1">CPER-KK1</strain>
    </source>
</reference>
<name>A0A951UDS4_9CYAN</name>
<dbReference type="Proteomes" id="UP000753908">
    <property type="component" value="Unassembled WGS sequence"/>
</dbReference>